<feature type="domain" description="Lipoyl-binding" evidence="4">
    <location>
        <begin position="83"/>
        <end position="165"/>
    </location>
</feature>
<evidence type="ECO:0000256" key="2">
    <source>
        <dbReference type="ARBA" id="ARBA00022823"/>
    </source>
</evidence>
<keyword evidence="2" id="KW-0450">Lipoyl</keyword>
<organism evidence="5 6">
    <name type="scientific">Coniosporium apollinis</name>
    <dbReference type="NCBI Taxonomy" id="61459"/>
    <lineage>
        <taxon>Eukaryota</taxon>
        <taxon>Fungi</taxon>
        <taxon>Dikarya</taxon>
        <taxon>Ascomycota</taxon>
        <taxon>Pezizomycotina</taxon>
        <taxon>Dothideomycetes</taxon>
        <taxon>Dothideomycetes incertae sedis</taxon>
        <taxon>Coniosporium</taxon>
    </lineage>
</organism>
<keyword evidence="3" id="KW-0809">Transit peptide</keyword>
<proteinExistence type="inferred from homology"/>
<dbReference type="SUPFAM" id="SSF51230">
    <property type="entry name" value="Single hybrid motif"/>
    <property type="match status" value="1"/>
</dbReference>
<evidence type="ECO:0000256" key="1">
    <source>
        <dbReference type="ARBA" id="ARBA00009249"/>
    </source>
</evidence>
<keyword evidence="6" id="KW-1185">Reference proteome</keyword>
<name>A0ABQ9NTF9_9PEZI</name>
<dbReference type="InterPro" id="IPR003016">
    <property type="entry name" value="2-oxoA_DH_lipoyl-BS"/>
</dbReference>
<dbReference type="InterPro" id="IPR000089">
    <property type="entry name" value="Biotin_lipoyl"/>
</dbReference>
<dbReference type="NCBIfam" id="NF002270">
    <property type="entry name" value="PRK01202.1"/>
    <property type="match status" value="1"/>
</dbReference>
<dbReference type="PANTHER" id="PTHR11715:SF3">
    <property type="entry name" value="GLYCINE CLEAVAGE SYSTEM H PROTEIN-RELATED"/>
    <property type="match status" value="1"/>
</dbReference>
<dbReference type="CDD" id="cd06848">
    <property type="entry name" value="GCS_H"/>
    <property type="match status" value="1"/>
</dbReference>
<dbReference type="PROSITE" id="PS00189">
    <property type="entry name" value="LIPOYL"/>
    <property type="match status" value="1"/>
</dbReference>
<dbReference type="InterPro" id="IPR011053">
    <property type="entry name" value="Single_hybrid_motif"/>
</dbReference>
<sequence length="189" mass="20330">MAARLSIARAVCQISSRHTCAAFRPVRAQWQQPFSRSFSYSIAARAKKYTEDHEWIELSSDGKTGTPYLQQPRSILPPSNFNLGTIGISTYAANALGDVVYVELPTSDLEVKAGDAIGAVESVKSASDIISPVSGKIIEGNSVLEEKPGTINKDPEGSGWIAKIEVADSGEMEGLMDEGGYKEFTEGLE</sequence>
<comment type="similarity">
    <text evidence="1">Belongs to the GcvH family.</text>
</comment>
<dbReference type="HAMAP" id="MF_00272">
    <property type="entry name" value="GcvH"/>
    <property type="match status" value="1"/>
</dbReference>
<dbReference type="EMBL" id="JAPDRL010000026">
    <property type="protein sequence ID" value="KAJ9665715.1"/>
    <property type="molecule type" value="Genomic_DNA"/>
</dbReference>
<dbReference type="InterPro" id="IPR033753">
    <property type="entry name" value="GCV_H/Fam206"/>
</dbReference>
<reference evidence="5" key="1">
    <citation type="submission" date="2022-10" db="EMBL/GenBank/DDBJ databases">
        <title>Culturing micro-colonial fungi from biological soil crusts in the Mojave desert and describing Neophaeococcomyces mojavensis, and introducing the new genera and species Taxawa tesnikishii.</title>
        <authorList>
            <person name="Kurbessoian T."/>
            <person name="Stajich J.E."/>
        </authorList>
    </citation>
    <scope>NUCLEOTIDE SEQUENCE</scope>
    <source>
        <strain evidence="5">TK_1</strain>
    </source>
</reference>
<accession>A0ABQ9NTF9</accession>
<dbReference type="PANTHER" id="PTHR11715">
    <property type="entry name" value="GLYCINE CLEAVAGE SYSTEM H PROTEIN"/>
    <property type="match status" value="1"/>
</dbReference>
<dbReference type="PROSITE" id="PS50968">
    <property type="entry name" value="BIOTINYL_LIPOYL"/>
    <property type="match status" value="1"/>
</dbReference>
<dbReference type="InterPro" id="IPR002930">
    <property type="entry name" value="GCV_H"/>
</dbReference>
<comment type="caution">
    <text evidence="5">The sequence shown here is derived from an EMBL/GenBank/DDBJ whole genome shotgun (WGS) entry which is preliminary data.</text>
</comment>
<dbReference type="Pfam" id="PF01597">
    <property type="entry name" value="GCV_H"/>
    <property type="match status" value="1"/>
</dbReference>
<evidence type="ECO:0000313" key="6">
    <source>
        <dbReference type="Proteomes" id="UP001172684"/>
    </source>
</evidence>
<evidence type="ECO:0000256" key="3">
    <source>
        <dbReference type="ARBA" id="ARBA00022946"/>
    </source>
</evidence>
<protein>
    <submittedName>
        <fullName evidence="5">Glycine cleavage system H-protein subunit</fullName>
    </submittedName>
</protein>
<dbReference type="Proteomes" id="UP001172684">
    <property type="component" value="Unassembled WGS sequence"/>
</dbReference>
<gene>
    <name evidence="5" type="primary">GCV3</name>
    <name evidence="5" type="ORF">H2201_004199</name>
</gene>
<dbReference type="Gene3D" id="2.40.50.100">
    <property type="match status" value="1"/>
</dbReference>
<evidence type="ECO:0000259" key="4">
    <source>
        <dbReference type="PROSITE" id="PS50968"/>
    </source>
</evidence>
<evidence type="ECO:0000313" key="5">
    <source>
        <dbReference type="EMBL" id="KAJ9665715.1"/>
    </source>
</evidence>